<dbReference type="Proteomes" id="UP000642748">
    <property type="component" value="Unassembled WGS sequence"/>
</dbReference>
<organism evidence="2 3">
    <name type="scientific">Rugosimonospora africana</name>
    <dbReference type="NCBI Taxonomy" id="556532"/>
    <lineage>
        <taxon>Bacteria</taxon>
        <taxon>Bacillati</taxon>
        <taxon>Actinomycetota</taxon>
        <taxon>Actinomycetes</taxon>
        <taxon>Micromonosporales</taxon>
        <taxon>Micromonosporaceae</taxon>
        <taxon>Rugosimonospora</taxon>
    </lineage>
</organism>
<evidence type="ECO:0000256" key="1">
    <source>
        <dbReference type="SAM" id="MobiDB-lite"/>
    </source>
</evidence>
<feature type="region of interest" description="Disordered" evidence="1">
    <location>
        <begin position="72"/>
        <end position="133"/>
    </location>
</feature>
<gene>
    <name evidence="2" type="ORF">Raf01_12090</name>
</gene>
<accession>A0A8J3QN51</accession>
<feature type="compositionally biased region" description="Low complexity" evidence="1">
    <location>
        <begin position="104"/>
        <end position="117"/>
    </location>
</feature>
<protein>
    <submittedName>
        <fullName evidence="2">Uncharacterized protein</fullName>
    </submittedName>
</protein>
<evidence type="ECO:0000313" key="2">
    <source>
        <dbReference type="EMBL" id="GIH13037.1"/>
    </source>
</evidence>
<proteinExistence type="predicted"/>
<keyword evidence="3" id="KW-1185">Reference proteome</keyword>
<dbReference type="EMBL" id="BONZ01000013">
    <property type="protein sequence ID" value="GIH13037.1"/>
    <property type="molecule type" value="Genomic_DNA"/>
</dbReference>
<comment type="caution">
    <text evidence="2">The sequence shown here is derived from an EMBL/GenBank/DDBJ whole genome shotgun (WGS) entry which is preliminary data.</text>
</comment>
<dbReference type="AlphaFoldDB" id="A0A8J3QN51"/>
<reference evidence="2" key="1">
    <citation type="submission" date="2021-01" db="EMBL/GenBank/DDBJ databases">
        <title>Whole genome shotgun sequence of Rugosimonospora africana NBRC 104875.</title>
        <authorList>
            <person name="Komaki H."/>
            <person name="Tamura T."/>
        </authorList>
    </citation>
    <scope>NUCLEOTIDE SEQUENCE</scope>
    <source>
        <strain evidence="2">NBRC 104875</strain>
    </source>
</reference>
<name>A0A8J3QN51_9ACTN</name>
<sequence length="133" mass="13579">MSWRVLAGIVCNREARLLDVAGVAALVVEECPPDGVRVVDGLADRLGVRDGAALGDGTGDWLADADGVVEPVSPDAEVPAGIKPASPALLRAEDPQEVSPSPPSSTTARAPTAVRPSGVRIRTPPSGRRSQAA</sequence>
<evidence type="ECO:0000313" key="3">
    <source>
        <dbReference type="Proteomes" id="UP000642748"/>
    </source>
</evidence>